<evidence type="ECO:0000256" key="1">
    <source>
        <dbReference type="ARBA" id="ARBA00005862"/>
    </source>
</evidence>
<evidence type="ECO:0000256" key="6">
    <source>
        <dbReference type="PIRSR" id="PIRSR602081-1"/>
    </source>
</evidence>
<dbReference type="InterPro" id="IPR002081">
    <property type="entry name" value="Cryptochrome/DNA_photolyase_1"/>
</dbReference>
<dbReference type="Gene3D" id="3.40.50.620">
    <property type="entry name" value="HUPs"/>
    <property type="match status" value="1"/>
</dbReference>
<dbReference type="Gene3D" id="1.10.579.10">
    <property type="entry name" value="DNA Cyclobutane Dipyrimidine Photolyase, subunit A, domain 3"/>
    <property type="match status" value="1"/>
</dbReference>
<comment type="cofactor">
    <cofactor evidence="7">
        <name>(6R)-5,10-methylene-5,6,7,8-tetrahydrofolate</name>
        <dbReference type="ChEBI" id="CHEBI:15636"/>
    </cofactor>
    <text evidence="7">Binds 1 5,10-methenyltetrahydrofolate (MTHF) per subunit.</text>
</comment>
<dbReference type="Pfam" id="PF00875">
    <property type="entry name" value="DNA_photolyase"/>
    <property type="match status" value="1"/>
</dbReference>
<evidence type="ECO:0000313" key="9">
    <source>
        <dbReference type="EMBL" id="PSV11820.1"/>
    </source>
</evidence>
<dbReference type="InterPro" id="IPR036155">
    <property type="entry name" value="Crypto/Photolyase_N_sf"/>
</dbReference>
<dbReference type="PANTHER" id="PTHR11455">
    <property type="entry name" value="CRYPTOCHROME"/>
    <property type="match status" value="1"/>
</dbReference>
<reference evidence="9 10" key="1">
    <citation type="submission" date="2018-03" db="EMBL/GenBank/DDBJ databases">
        <title>Whole genome sequencing of Histamine producing bacteria.</title>
        <authorList>
            <person name="Butler K."/>
        </authorList>
    </citation>
    <scope>NUCLEOTIDE SEQUENCE [LARGE SCALE GENOMIC DNA]</scope>
    <source>
        <strain evidence="9 10">Res.4.1</strain>
    </source>
</reference>
<feature type="binding site" evidence="6">
    <location>
        <position position="225"/>
    </location>
    <ligand>
        <name>FAD</name>
        <dbReference type="ChEBI" id="CHEBI:57692"/>
    </ligand>
</feature>
<evidence type="ECO:0000313" key="10">
    <source>
        <dbReference type="Proteomes" id="UP000240530"/>
    </source>
</evidence>
<keyword evidence="4 6" id="KW-0274">FAD</keyword>
<evidence type="ECO:0000256" key="7">
    <source>
        <dbReference type="RuleBase" id="RU367151"/>
    </source>
</evidence>
<accession>A0A2T3KWP1</accession>
<protein>
    <recommendedName>
        <fullName evidence="2 7">Cryptochrome DASH</fullName>
    </recommendedName>
</protein>
<dbReference type="InterPro" id="IPR005101">
    <property type="entry name" value="Cryptochr/Photolyase_FAD-bd"/>
</dbReference>
<feature type="domain" description="Photolyase/cryptochrome alpha/beta" evidence="8">
    <location>
        <begin position="3"/>
        <end position="138"/>
    </location>
</feature>
<comment type="function">
    <text evidence="7">May have a photoreceptor function.</text>
</comment>
<evidence type="ECO:0000259" key="8">
    <source>
        <dbReference type="PROSITE" id="PS51645"/>
    </source>
</evidence>
<dbReference type="GO" id="GO:0003677">
    <property type="term" value="F:DNA binding"/>
    <property type="evidence" value="ECO:0007669"/>
    <property type="project" value="TreeGrafter"/>
</dbReference>
<keyword evidence="5 7" id="KW-0157">Chromophore</keyword>
<dbReference type="GO" id="GO:0000719">
    <property type="term" value="P:photoreactive repair"/>
    <property type="evidence" value="ECO:0007669"/>
    <property type="project" value="TreeGrafter"/>
</dbReference>
<name>A0A2T3KWP1_PHOLD</name>
<dbReference type="EMBL" id="PYNS01000005">
    <property type="protein sequence ID" value="PSV11820.1"/>
    <property type="molecule type" value="Genomic_DNA"/>
</dbReference>
<comment type="cofactor">
    <cofactor evidence="6 7">
        <name>FAD</name>
        <dbReference type="ChEBI" id="CHEBI:57692"/>
    </cofactor>
    <text evidence="6 7">Binds 1 FAD per subunit.</text>
</comment>
<dbReference type="PRINTS" id="PR00147">
    <property type="entry name" value="DNAPHOTLYASE"/>
</dbReference>
<dbReference type="InterPro" id="IPR006050">
    <property type="entry name" value="DNA_photolyase_N"/>
</dbReference>
<keyword evidence="9" id="KW-0456">Lyase</keyword>
<dbReference type="SUPFAM" id="SSF48173">
    <property type="entry name" value="Cryptochrome/photolyase FAD-binding domain"/>
    <property type="match status" value="1"/>
</dbReference>
<dbReference type="RefSeq" id="WP_107184734.1">
    <property type="nucleotide sequence ID" value="NZ_JAWQGC010000001.1"/>
</dbReference>
<evidence type="ECO:0000256" key="3">
    <source>
        <dbReference type="ARBA" id="ARBA00022630"/>
    </source>
</evidence>
<dbReference type="NCBIfam" id="TIGR02765">
    <property type="entry name" value="crypto_DASH"/>
    <property type="match status" value="1"/>
</dbReference>
<dbReference type="AlphaFoldDB" id="A0A2T3KWP1"/>
<dbReference type="InterPro" id="IPR036134">
    <property type="entry name" value="Crypto/Photolyase_FAD-like_sf"/>
</dbReference>
<dbReference type="Proteomes" id="UP000240530">
    <property type="component" value="Unassembled WGS sequence"/>
</dbReference>
<feature type="binding site" evidence="6">
    <location>
        <begin position="375"/>
        <end position="377"/>
    </location>
    <ligand>
        <name>FAD</name>
        <dbReference type="ChEBI" id="CHEBI:57692"/>
    </ligand>
</feature>
<dbReference type="InterPro" id="IPR014729">
    <property type="entry name" value="Rossmann-like_a/b/a_fold"/>
</dbReference>
<dbReference type="InterPro" id="IPR014133">
    <property type="entry name" value="Cry_DASH"/>
</dbReference>
<dbReference type="Pfam" id="PF03441">
    <property type="entry name" value="FAD_binding_7"/>
    <property type="match status" value="1"/>
</dbReference>
<evidence type="ECO:0000256" key="2">
    <source>
        <dbReference type="ARBA" id="ARBA00017881"/>
    </source>
</evidence>
<feature type="binding site" evidence="6">
    <location>
        <begin position="238"/>
        <end position="242"/>
    </location>
    <ligand>
        <name>FAD</name>
        <dbReference type="ChEBI" id="CHEBI:57692"/>
    </ligand>
</feature>
<evidence type="ECO:0000256" key="5">
    <source>
        <dbReference type="ARBA" id="ARBA00022991"/>
    </source>
</evidence>
<comment type="caution">
    <text evidence="9">The sequence shown here is derived from an EMBL/GenBank/DDBJ whole genome shotgun (WGS) entry which is preliminary data.</text>
</comment>
<organism evidence="9 10">
    <name type="scientific">Photobacterium leiognathi subsp. mandapamensis</name>
    <name type="common">Photobacterium mandapamensis</name>
    <dbReference type="NCBI Taxonomy" id="48408"/>
    <lineage>
        <taxon>Bacteria</taxon>
        <taxon>Pseudomonadati</taxon>
        <taxon>Pseudomonadota</taxon>
        <taxon>Gammaproteobacteria</taxon>
        <taxon>Vibrionales</taxon>
        <taxon>Vibrionaceae</taxon>
        <taxon>Photobacterium</taxon>
    </lineage>
</organism>
<evidence type="ECO:0000256" key="4">
    <source>
        <dbReference type="ARBA" id="ARBA00022827"/>
    </source>
</evidence>
<dbReference type="GO" id="GO:0003913">
    <property type="term" value="F:DNA photolyase activity"/>
    <property type="evidence" value="ECO:0007669"/>
    <property type="project" value="InterPro"/>
</dbReference>
<keyword evidence="3 6" id="KW-0285">Flavoprotein</keyword>
<dbReference type="SUPFAM" id="SSF52425">
    <property type="entry name" value="Cryptochrome/photolyase, N-terminal domain"/>
    <property type="match status" value="1"/>
</dbReference>
<sequence>MAVRALYWLTQDLRLHDNEIFHQVRDHADNLLCVYFIEPQWQTFNRYQLKSMGEIRHRFLLQSLQTLHANLTRLGQQLVVVQAEPLLSLPALIQQHRINVIYRSRHCGWYEQQQWQYIKQYFPHLRFVEVDTHTLYSQQQLLFHLSDMPNGYSKFRKLIERDTNVTKPLPQPKYLPPPPKMNSSNYLDIGRVYIADNPNVEWQGGENAALMHLKRYFSCDAPANYKETRNALAGWELSTKFSPWLACGALSAKTIMVALKDYEQNVTANSSTYWIFFELLWREFFQWHAHVVGRHLYRLSGVQNKRLLTSFYPSRFKQWCSGSTPYPLVNAFMKQLNQTGYMSNRGRQIVASCLVNELSLDWRYGAAYFEQQLIDHDVASNWGNWQYIAGVGTDSRDKRWFDIEKQTRLFDPDHAFIRHWHGDETLYPLDTYDIDDWPISD</sequence>
<proteinExistence type="inferred from homology"/>
<dbReference type="PROSITE" id="PS51645">
    <property type="entry name" value="PHR_CRY_ALPHA_BETA"/>
    <property type="match status" value="1"/>
</dbReference>
<comment type="similarity">
    <text evidence="1 7">Belongs to the DNA photolyase class-1 family.</text>
</comment>
<gene>
    <name evidence="9" type="ORF">C0W93_07990</name>
</gene>
<dbReference type="GO" id="GO:0071949">
    <property type="term" value="F:FAD binding"/>
    <property type="evidence" value="ECO:0007669"/>
    <property type="project" value="TreeGrafter"/>
</dbReference>
<dbReference type="PANTHER" id="PTHR11455:SF22">
    <property type="entry name" value="CRYPTOCHROME DASH"/>
    <property type="match status" value="1"/>
</dbReference>
<dbReference type="Gene3D" id="1.25.40.80">
    <property type="match status" value="1"/>
</dbReference>